<feature type="compositionally biased region" description="Acidic residues" evidence="1">
    <location>
        <begin position="23"/>
        <end position="40"/>
    </location>
</feature>
<protein>
    <submittedName>
        <fullName evidence="2">Uncharacterized protein</fullName>
    </submittedName>
</protein>
<gene>
    <name evidence="2" type="ORF">HZH68_005682</name>
</gene>
<evidence type="ECO:0000256" key="1">
    <source>
        <dbReference type="SAM" id="MobiDB-lite"/>
    </source>
</evidence>
<name>A0A834KGN4_VESGE</name>
<sequence length="143" mass="16166">MSSSTKTATFTACLANPPGFQEEGSEAEEEEEKEEEEEEVYSAIHCGSGGDGGRKDDRGRWARSGRTRQGRAGQGRPRQAGVKQESSWGDKQNRFRRILLAVTRALTRFVSTGSLHRMQLWRSDQNEDKMQKLNDIWSLCSRI</sequence>
<dbReference type="AlphaFoldDB" id="A0A834KGN4"/>
<dbReference type="EMBL" id="JACSDZ010000004">
    <property type="protein sequence ID" value="KAF7406313.1"/>
    <property type="molecule type" value="Genomic_DNA"/>
</dbReference>
<evidence type="ECO:0000313" key="2">
    <source>
        <dbReference type="EMBL" id="KAF7406313.1"/>
    </source>
</evidence>
<feature type="region of interest" description="Disordered" evidence="1">
    <location>
        <begin position="1"/>
        <end position="89"/>
    </location>
</feature>
<dbReference type="Proteomes" id="UP000617340">
    <property type="component" value="Unassembled WGS sequence"/>
</dbReference>
<keyword evidence="3" id="KW-1185">Reference proteome</keyword>
<feature type="compositionally biased region" description="Low complexity" evidence="1">
    <location>
        <begin position="70"/>
        <end position="81"/>
    </location>
</feature>
<organism evidence="2 3">
    <name type="scientific">Vespula germanica</name>
    <name type="common">German yellow jacket</name>
    <name type="synonym">Paravespula germanica</name>
    <dbReference type="NCBI Taxonomy" id="30212"/>
    <lineage>
        <taxon>Eukaryota</taxon>
        <taxon>Metazoa</taxon>
        <taxon>Ecdysozoa</taxon>
        <taxon>Arthropoda</taxon>
        <taxon>Hexapoda</taxon>
        <taxon>Insecta</taxon>
        <taxon>Pterygota</taxon>
        <taxon>Neoptera</taxon>
        <taxon>Endopterygota</taxon>
        <taxon>Hymenoptera</taxon>
        <taxon>Apocrita</taxon>
        <taxon>Aculeata</taxon>
        <taxon>Vespoidea</taxon>
        <taxon>Vespidae</taxon>
        <taxon>Vespinae</taxon>
        <taxon>Vespula</taxon>
    </lineage>
</organism>
<accession>A0A834KGN4</accession>
<evidence type="ECO:0000313" key="3">
    <source>
        <dbReference type="Proteomes" id="UP000617340"/>
    </source>
</evidence>
<feature type="compositionally biased region" description="Polar residues" evidence="1">
    <location>
        <begin position="1"/>
        <end position="10"/>
    </location>
</feature>
<proteinExistence type="predicted"/>
<comment type="caution">
    <text evidence="2">The sequence shown here is derived from an EMBL/GenBank/DDBJ whole genome shotgun (WGS) entry which is preliminary data.</text>
</comment>
<reference evidence="2" key="1">
    <citation type="journal article" date="2020" name="G3 (Bethesda)">
        <title>High-Quality Assemblies for Three Invasive Social Wasps from the &lt;i&gt;Vespula&lt;/i&gt; Genus.</title>
        <authorList>
            <person name="Harrop T.W.R."/>
            <person name="Guhlin J."/>
            <person name="McLaughlin G.M."/>
            <person name="Permina E."/>
            <person name="Stockwell P."/>
            <person name="Gilligan J."/>
            <person name="Le Lec M.F."/>
            <person name="Gruber M.A.M."/>
            <person name="Quinn O."/>
            <person name="Lovegrove M."/>
            <person name="Duncan E.J."/>
            <person name="Remnant E.J."/>
            <person name="Van Eeckhoven J."/>
            <person name="Graham B."/>
            <person name="Knapp R.A."/>
            <person name="Langford K.W."/>
            <person name="Kronenberg Z."/>
            <person name="Press M.O."/>
            <person name="Eacker S.M."/>
            <person name="Wilson-Rankin E.E."/>
            <person name="Purcell J."/>
            <person name="Lester P.J."/>
            <person name="Dearden P.K."/>
        </authorList>
    </citation>
    <scope>NUCLEOTIDE SEQUENCE</scope>
    <source>
        <strain evidence="2">Linc-1</strain>
    </source>
</reference>